<proteinExistence type="inferred from homology"/>
<keyword evidence="8" id="KW-1185">Reference proteome</keyword>
<feature type="transmembrane region" description="Helical" evidence="5">
    <location>
        <begin position="5"/>
        <end position="23"/>
    </location>
</feature>
<keyword evidence="3 5" id="KW-1133">Transmembrane helix</keyword>
<comment type="subcellular location">
    <subcellularLocation>
        <location evidence="5">Cell membrane</location>
        <topology evidence="5">Single-pass membrane protein</topology>
    </subcellularLocation>
    <subcellularLocation>
        <location evidence="5">Membrane raft</location>
        <topology evidence="5">Single-pass membrane protein</topology>
    </subcellularLocation>
</comment>
<dbReference type="InterPro" id="IPR022853">
    <property type="entry name" value="FloA"/>
</dbReference>
<evidence type="ECO:0000256" key="6">
    <source>
        <dbReference type="SAM" id="Coils"/>
    </source>
</evidence>
<dbReference type="GO" id="GO:0045121">
    <property type="term" value="C:membrane raft"/>
    <property type="evidence" value="ECO:0007669"/>
    <property type="project" value="UniProtKB-SubCell"/>
</dbReference>
<feature type="coiled-coil region" evidence="6">
    <location>
        <begin position="232"/>
        <end position="282"/>
    </location>
</feature>
<dbReference type="RefSeq" id="WP_146949064.1">
    <property type="nucleotide sequence ID" value="NZ_VOQF01000007.1"/>
</dbReference>
<evidence type="ECO:0000256" key="1">
    <source>
        <dbReference type="ARBA" id="ARBA00022475"/>
    </source>
</evidence>
<comment type="function">
    <text evidence="5">Found in functional membrane microdomains (FMM) that may be equivalent to eukaryotic membrane rafts FMMs are highly dynamic and increase in number as cells age. Flotillins are thought to be important factors in membrane fluidity.</text>
</comment>
<sequence length="330" mass="35383">MDASAILVLGLVILGLIFLGVFFTFVPIALWISALAAGVKVSIFTLIGMRLRRVIPSRVVNPLIKAHKAGLDVTTNQLESHYLAGGNVDRVVNALIAAERANIELTFERCAAIDLAGRDVLEAVQMSVNPKVIETPFIAGVAMDGIEVKAKARITVRANIERLVGGAGEDTIIARVGEGIVSTIGSSDNHKKVLENPDLISQTVLGKGLDSGTAFEILSIDIADVDIGKNIGAELQTEQAEADKKIAQAKAEERRAMAVAQEQEMIARVQEMKAKVVEAEAKVPLAMAEALRSGNIGVMDYMNIKNISADTDMRDSIGKTNQNSNDHEEY</sequence>
<gene>
    <name evidence="5" type="primary">floA</name>
    <name evidence="7" type="ORF">FS935_13065</name>
</gene>
<keyword evidence="4 5" id="KW-0472">Membrane</keyword>
<evidence type="ECO:0000256" key="4">
    <source>
        <dbReference type="ARBA" id="ARBA00023136"/>
    </source>
</evidence>
<evidence type="ECO:0000256" key="3">
    <source>
        <dbReference type="ARBA" id="ARBA00022989"/>
    </source>
</evidence>
<comment type="caution">
    <text evidence="7">The sequence shown here is derived from an EMBL/GenBank/DDBJ whole genome shotgun (WGS) entry which is preliminary data.</text>
</comment>
<protein>
    <recommendedName>
        <fullName evidence="5">Flotillin-like protein FloA</fullName>
    </recommendedName>
</protein>
<dbReference type="Pfam" id="PF12127">
    <property type="entry name" value="FloA"/>
    <property type="match status" value="1"/>
</dbReference>
<name>A0A5C6W2M4_9BACI</name>
<keyword evidence="1 5" id="KW-1003">Cell membrane</keyword>
<evidence type="ECO:0000313" key="7">
    <source>
        <dbReference type="EMBL" id="TXC89993.1"/>
    </source>
</evidence>
<evidence type="ECO:0000256" key="5">
    <source>
        <dbReference type="HAMAP-Rule" id="MF_01562"/>
    </source>
</evidence>
<keyword evidence="2 5" id="KW-0812">Transmembrane</keyword>
<comment type="subunit">
    <text evidence="5">Homooligomerizes.</text>
</comment>
<organism evidence="7 8">
    <name type="scientific">Metabacillus litoralis</name>
    <dbReference type="NCBI Taxonomy" id="152268"/>
    <lineage>
        <taxon>Bacteria</taxon>
        <taxon>Bacillati</taxon>
        <taxon>Bacillota</taxon>
        <taxon>Bacilli</taxon>
        <taxon>Bacillales</taxon>
        <taxon>Bacillaceae</taxon>
        <taxon>Metabacillus</taxon>
    </lineage>
</organism>
<keyword evidence="6" id="KW-0175">Coiled coil</keyword>
<evidence type="ECO:0000256" key="2">
    <source>
        <dbReference type="ARBA" id="ARBA00022692"/>
    </source>
</evidence>
<comment type="caution">
    <text evidence="5">Lacks conserved residue(s) required for the propagation of feature annotation.</text>
</comment>
<dbReference type="Proteomes" id="UP000321363">
    <property type="component" value="Unassembled WGS sequence"/>
</dbReference>
<dbReference type="EMBL" id="VOQF01000007">
    <property type="protein sequence ID" value="TXC89993.1"/>
    <property type="molecule type" value="Genomic_DNA"/>
</dbReference>
<dbReference type="NCBIfam" id="NF010186">
    <property type="entry name" value="PRK13665.1"/>
    <property type="match status" value="1"/>
</dbReference>
<reference evidence="7 8" key="1">
    <citation type="journal article" date="2005" name="Int. J. Syst. Evol. Microbiol.">
        <title>Bacillus litoralis sp. nov., isolated from a tidal flat of the Yellow Sea in Korea.</title>
        <authorList>
            <person name="Yoon J.H."/>
            <person name="Oh T.K."/>
        </authorList>
    </citation>
    <scope>NUCLEOTIDE SEQUENCE [LARGE SCALE GENOMIC DNA]</scope>
    <source>
        <strain evidence="7 8">SW-211</strain>
    </source>
</reference>
<accession>A0A5C6W2M4</accession>
<dbReference type="GO" id="GO:0005886">
    <property type="term" value="C:plasma membrane"/>
    <property type="evidence" value="ECO:0007669"/>
    <property type="project" value="UniProtKB-SubCell"/>
</dbReference>
<comment type="similarity">
    <text evidence="5">Belongs to the flotillin-like FloA family.</text>
</comment>
<dbReference type="HAMAP" id="MF_01562">
    <property type="entry name" value="FloA"/>
    <property type="match status" value="1"/>
</dbReference>
<dbReference type="OrthoDB" id="9808365at2"/>
<evidence type="ECO:0000313" key="8">
    <source>
        <dbReference type="Proteomes" id="UP000321363"/>
    </source>
</evidence>
<dbReference type="AlphaFoldDB" id="A0A5C6W2M4"/>